<dbReference type="AlphaFoldDB" id="A0ABD2W559"/>
<accession>A0ABD2W559</accession>
<dbReference type="EMBL" id="JBJJXI010000136">
    <property type="protein sequence ID" value="KAL3388022.1"/>
    <property type="molecule type" value="Genomic_DNA"/>
</dbReference>
<gene>
    <name evidence="1" type="ORF">TKK_017091</name>
</gene>
<evidence type="ECO:0000313" key="2">
    <source>
        <dbReference type="Proteomes" id="UP001627154"/>
    </source>
</evidence>
<evidence type="ECO:0000313" key="1">
    <source>
        <dbReference type="EMBL" id="KAL3388022.1"/>
    </source>
</evidence>
<sequence length="283" mass="31393">MKIQCLISSHENYQDVYKRQRGFDEIAGQVNSFMILLDENAELLNGEARKQMNNQRSGDGLKINHFQYMQEVSFMDPFLQQKPVLSSLNQTKKLKRKKVLQAPQSTQKKIDTIEKNSVIERINAQVEDILQAVKANLSGSRTPADQINYAQSSTAAPAYYSFNPALPSTSRHAASASSHPLNRAVPCSSTVALPSMSQNAVSAPTYLHAAPSTSGNSAVQLAATTNDSVGLDLSITNNSPKTCSDYSNILRESFKKIPAGKELNCFKHVLKEFLQFRRSMKKY</sequence>
<dbReference type="Proteomes" id="UP001627154">
    <property type="component" value="Unassembled WGS sequence"/>
</dbReference>
<protein>
    <submittedName>
        <fullName evidence="1">Uncharacterized protein</fullName>
    </submittedName>
</protein>
<name>A0ABD2W559_9HYME</name>
<keyword evidence="2" id="KW-1185">Reference proteome</keyword>
<reference evidence="1 2" key="1">
    <citation type="journal article" date="2024" name="bioRxiv">
        <title>A reference genome for Trichogramma kaykai: A tiny desert-dwelling parasitoid wasp with competing sex-ratio distorters.</title>
        <authorList>
            <person name="Culotta J."/>
            <person name="Lindsey A.R."/>
        </authorList>
    </citation>
    <scope>NUCLEOTIDE SEQUENCE [LARGE SCALE GENOMIC DNA]</scope>
    <source>
        <strain evidence="1 2">KSX58</strain>
    </source>
</reference>
<organism evidence="1 2">
    <name type="scientific">Trichogramma kaykai</name>
    <dbReference type="NCBI Taxonomy" id="54128"/>
    <lineage>
        <taxon>Eukaryota</taxon>
        <taxon>Metazoa</taxon>
        <taxon>Ecdysozoa</taxon>
        <taxon>Arthropoda</taxon>
        <taxon>Hexapoda</taxon>
        <taxon>Insecta</taxon>
        <taxon>Pterygota</taxon>
        <taxon>Neoptera</taxon>
        <taxon>Endopterygota</taxon>
        <taxon>Hymenoptera</taxon>
        <taxon>Apocrita</taxon>
        <taxon>Proctotrupomorpha</taxon>
        <taxon>Chalcidoidea</taxon>
        <taxon>Trichogrammatidae</taxon>
        <taxon>Trichogramma</taxon>
    </lineage>
</organism>
<comment type="caution">
    <text evidence="1">The sequence shown here is derived from an EMBL/GenBank/DDBJ whole genome shotgun (WGS) entry which is preliminary data.</text>
</comment>
<proteinExistence type="predicted"/>